<comment type="caution">
    <text evidence="10">The sequence shown here is derived from an EMBL/GenBank/DDBJ whole genome shotgun (WGS) entry which is preliminary data.</text>
</comment>
<evidence type="ECO:0000256" key="8">
    <source>
        <dbReference type="RuleBase" id="RU003313"/>
    </source>
</evidence>
<dbReference type="PANTHER" id="PTHR42714:SF2">
    <property type="entry name" value="TRNA MODIFICATION GTPASE GTPBP3, MITOCHONDRIAL"/>
    <property type="match status" value="1"/>
</dbReference>
<feature type="binding site" evidence="7">
    <location>
        <position position="238"/>
    </location>
    <ligand>
        <name>Mg(2+)</name>
        <dbReference type="ChEBI" id="CHEBI:18420"/>
    </ligand>
</feature>
<comment type="cofactor">
    <cofactor evidence="7">
        <name>K(+)</name>
        <dbReference type="ChEBI" id="CHEBI:29103"/>
    </cofactor>
    <text evidence="7">Binds 1 potassium ion per subunit.</text>
</comment>
<keyword evidence="2 7" id="KW-0963">Cytoplasm</keyword>
<feature type="binding site" evidence="7">
    <location>
        <position position="128"/>
    </location>
    <ligand>
        <name>(6S)-5-formyl-5,6,7,8-tetrahydrofolate</name>
        <dbReference type="ChEBI" id="CHEBI:57457"/>
    </ligand>
</feature>
<dbReference type="CDD" id="cd04164">
    <property type="entry name" value="trmE"/>
    <property type="match status" value="1"/>
</dbReference>
<comment type="function">
    <text evidence="7">Exhibits a very high intrinsic GTPase hydrolysis rate. Involved in the addition of a carboxymethylaminomethyl (cmnm) group at the wobble position (U34) of certain tRNAs, forming tRNA-cmnm(5)s(2)U34.</text>
</comment>
<evidence type="ECO:0000256" key="5">
    <source>
        <dbReference type="ARBA" id="ARBA00022958"/>
    </source>
</evidence>
<dbReference type="InterPro" id="IPR025867">
    <property type="entry name" value="MnmE_helical"/>
</dbReference>
<evidence type="ECO:0000313" key="10">
    <source>
        <dbReference type="EMBL" id="GAA3896391.1"/>
    </source>
</evidence>
<keyword evidence="6 7" id="KW-0342">GTP-binding</keyword>
<name>A0ABP7L9H5_9GAMM</name>
<dbReference type="Pfam" id="PF10396">
    <property type="entry name" value="TrmE_N"/>
    <property type="match status" value="1"/>
</dbReference>
<comment type="subcellular location">
    <subcellularLocation>
        <location evidence="7">Cytoplasm</location>
    </subcellularLocation>
</comment>
<feature type="binding site" evidence="7">
    <location>
        <position position="462"/>
    </location>
    <ligand>
        <name>(6S)-5-formyl-5,6,7,8-tetrahydrofolate</name>
        <dbReference type="ChEBI" id="CHEBI:57457"/>
    </ligand>
</feature>
<gene>
    <name evidence="7 10" type="primary">mnmE</name>
    <name evidence="7" type="synonym">trmE</name>
    <name evidence="10" type="ORF">GCM10022228_03990</name>
</gene>
<keyword evidence="11" id="KW-1185">Reference proteome</keyword>
<dbReference type="SUPFAM" id="SSF52540">
    <property type="entry name" value="P-loop containing nucleoside triphosphate hydrolases"/>
    <property type="match status" value="1"/>
</dbReference>
<dbReference type="InterPro" id="IPR031168">
    <property type="entry name" value="G_TrmE"/>
</dbReference>
<evidence type="ECO:0000256" key="7">
    <source>
        <dbReference type="HAMAP-Rule" id="MF_00379"/>
    </source>
</evidence>
<feature type="binding site" evidence="7">
    <location>
        <position position="234"/>
    </location>
    <ligand>
        <name>K(+)</name>
        <dbReference type="ChEBI" id="CHEBI:29103"/>
    </ligand>
</feature>
<dbReference type="Gene3D" id="3.40.50.300">
    <property type="entry name" value="P-loop containing nucleotide triphosphate hydrolases"/>
    <property type="match status" value="1"/>
</dbReference>
<dbReference type="InterPro" id="IPR006073">
    <property type="entry name" value="GTP-bd"/>
</dbReference>
<dbReference type="SUPFAM" id="SSF116878">
    <property type="entry name" value="TrmE connector domain"/>
    <property type="match status" value="1"/>
</dbReference>
<feature type="binding site" evidence="7">
    <location>
        <position position="253"/>
    </location>
    <ligand>
        <name>K(+)</name>
        <dbReference type="ChEBI" id="CHEBI:29103"/>
    </ligand>
</feature>
<accession>A0ABP7L9H5</accession>
<dbReference type="InterPro" id="IPR004520">
    <property type="entry name" value="GTPase_MnmE"/>
</dbReference>
<keyword evidence="5 7" id="KW-0630">Potassium</keyword>
<dbReference type="RefSeq" id="WP_344701793.1">
    <property type="nucleotide sequence ID" value="NZ_BAAAZT010000018.1"/>
</dbReference>
<comment type="subunit">
    <text evidence="7">Homodimer. Heterotetramer of two MnmE and two MnmG subunits.</text>
</comment>
<feature type="binding site" evidence="7">
    <location>
        <position position="89"/>
    </location>
    <ligand>
        <name>(6S)-5-formyl-5,6,7,8-tetrahydrofolate</name>
        <dbReference type="ChEBI" id="CHEBI:57457"/>
    </ligand>
</feature>
<feature type="binding site" evidence="7">
    <location>
        <position position="259"/>
    </location>
    <ligand>
        <name>Mg(2+)</name>
        <dbReference type="ChEBI" id="CHEBI:18420"/>
    </ligand>
</feature>
<keyword evidence="4 7" id="KW-0547">Nucleotide-binding</keyword>
<dbReference type="Pfam" id="PF01926">
    <property type="entry name" value="MMR_HSR1"/>
    <property type="match status" value="1"/>
</dbReference>
<dbReference type="InterPro" id="IPR027417">
    <property type="entry name" value="P-loop_NTPase"/>
</dbReference>
<keyword evidence="7" id="KW-0460">Magnesium</keyword>
<dbReference type="HAMAP" id="MF_00379">
    <property type="entry name" value="GTPase_MnmE"/>
    <property type="match status" value="1"/>
</dbReference>
<dbReference type="EMBL" id="BAAAZT010000018">
    <property type="protein sequence ID" value="GAA3896391.1"/>
    <property type="molecule type" value="Genomic_DNA"/>
</dbReference>
<reference evidence="11" key="1">
    <citation type="journal article" date="2019" name="Int. J. Syst. Evol. Microbiol.">
        <title>The Global Catalogue of Microorganisms (GCM) 10K type strain sequencing project: providing services to taxonomists for standard genome sequencing and annotation.</title>
        <authorList>
            <consortium name="The Broad Institute Genomics Platform"/>
            <consortium name="The Broad Institute Genome Sequencing Center for Infectious Disease"/>
            <person name="Wu L."/>
            <person name="Ma J."/>
        </authorList>
    </citation>
    <scope>NUCLEOTIDE SEQUENCE [LARGE SCALE GENOMIC DNA]</scope>
    <source>
        <strain evidence="11">JCM 16914</strain>
    </source>
</reference>
<dbReference type="CDD" id="cd14858">
    <property type="entry name" value="TrmE_N"/>
    <property type="match status" value="1"/>
</dbReference>
<feature type="binding site" evidence="7">
    <location>
        <begin position="234"/>
        <end position="239"/>
    </location>
    <ligand>
        <name>GTP</name>
        <dbReference type="ChEBI" id="CHEBI:37565"/>
    </ligand>
</feature>
<dbReference type="InterPro" id="IPR027368">
    <property type="entry name" value="MnmE_dom2"/>
</dbReference>
<dbReference type="InterPro" id="IPR027266">
    <property type="entry name" value="TrmE/GcvT-like"/>
</dbReference>
<dbReference type="NCBIfam" id="NF003661">
    <property type="entry name" value="PRK05291.1-3"/>
    <property type="match status" value="1"/>
</dbReference>
<evidence type="ECO:0000256" key="2">
    <source>
        <dbReference type="ARBA" id="ARBA00022490"/>
    </source>
</evidence>
<evidence type="ECO:0000313" key="11">
    <source>
        <dbReference type="Proteomes" id="UP001500133"/>
    </source>
</evidence>
<evidence type="ECO:0000256" key="4">
    <source>
        <dbReference type="ARBA" id="ARBA00022741"/>
    </source>
</evidence>
<keyword evidence="7" id="KW-0479">Metal-binding</keyword>
<keyword evidence="3 7" id="KW-0819">tRNA processing</keyword>
<dbReference type="InterPro" id="IPR018948">
    <property type="entry name" value="GTP-bd_TrmE_N"/>
</dbReference>
<organism evidence="10 11">
    <name type="scientific">Halomonas cibimaris</name>
    <dbReference type="NCBI Taxonomy" id="657012"/>
    <lineage>
        <taxon>Bacteria</taxon>
        <taxon>Pseudomonadati</taxon>
        <taxon>Pseudomonadota</taxon>
        <taxon>Gammaproteobacteria</taxon>
        <taxon>Oceanospirillales</taxon>
        <taxon>Halomonadaceae</taxon>
        <taxon>Halomonas</taxon>
    </lineage>
</organism>
<dbReference type="InterPro" id="IPR005225">
    <property type="entry name" value="Small_GTP-bd"/>
</dbReference>
<proteinExistence type="inferred from homology"/>
<protein>
    <recommendedName>
        <fullName evidence="7">tRNA modification GTPase MnmE</fullName>
        <ecNumber evidence="7">3.6.-.-</ecNumber>
    </recommendedName>
</protein>
<dbReference type="Gene3D" id="3.30.1360.120">
    <property type="entry name" value="Probable tRNA modification gtpase trme, domain 1"/>
    <property type="match status" value="1"/>
</dbReference>
<dbReference type="PROSITE" id="PS51709">
    <property type="entry name" value="G_TRME"/>
    <property type="match status" value="1"/>
</dbReference>
<feature type="binding site" evidence="7">
    <location>
        <position position="258"/>
    </location>
    <ligand>
        <name>K(+)</name>
        <dbReference type="ChEBI" id="CHEBI:29103"/>
    </ligand>
</feature>
<comment type="similarity">
    <text evidence="1 7 8">Belongs to the TRAFAC class TrmE-Era-EngA-EngB-Septin-like GTPase superfamily. TrmE GTPase family.</text>
</comment>
<dbReference type="Proteomes" id="UP001500133">
    <property type="component" value="Unassembled WGS sequence"/>
</dbReference>
<dbReference type="PANTHER" id="PTHR42714">
    <property type="entry name" value="TRNA MODIFICATION GTPASE GTPBP3"/>
    <property type="match status" value="1"/>
</dbReference>
<feature type="binding site" evidence="7">
    <location>
        <begin position="278"/>
        <end position="281"/>
    </location>
    <ligand>
        <name>GTP</name>
        <dbReference type="ChEBI" id="CHEBI:37565"/>
    </ligand>
</feature>
<feature type="binding site" evidence="7">
    <location>
        <position position="255"/>
    </location>
    <ligand>
        <name>K(+)</name>
        <dbReference type="ChEBI" id="CHEBI:29103"/>
    </ligand>
</feature>
<feature type="binding site" evidence="7">
    <location>
        <begin position="253"/>
        <end position="259"/>
    </location>
    <ligand>
        <name>GTP</name>
        <dbReference type="ChEBI" id="CHEBI:37565"/>
    </ligand>
</feature>
<dbReference type="EC" id="3.6.-.-" evidence="7"/>
<feature type="domain" description="TrmE-type G" evidence="9">
    <location>
        <begin position="224"/>
        <end position="385"/>
    </location>
</feature>
<dbReference type="NCBIfam" id="TIGR00231">
    <property type="entry name" value="small_GTP"/>
    <property type="match status" value="1"/>
</dbReference>
<evidence type="ECO:0000256" key="6">
    <source>
        <dbReference type="ARBA" id="ARBA00023134"/>
    </source>
</evidence>
<comment type="caution">
    <text evidence="7">Lacks conserved residue(s) required for the propagation of feature annotation.</text>
</comment>
<feature type="binding site" evidence="7">
    <location>
        <position position="27"/>
    </location>
    <ligand>
        <name>(6S)-5-formyl-5,6,7,8-tetrahydrofolate</name>
        <dbReference type="ChEBI" id="CHEBI:57457"/>
    </ligand>
</feature>
<keyword evidence="7" id="KW-0378">Hydrolase</keyword>
<dbReference type="Gene3D" id="1.20.120.430">
    <property type="entry name" value="tRNA modification GTPase MnmE domain 2"/>
    <property type="match status" value="1"/>
</dbReference>
<evidence type="ECO:0000256" key="3">
    <source>
        <dbReference type="ARBA" id="ARBA00022694"/>
    </source>
</evidence>
<sequence>MADYFYTPDTIAALATPPGRGGVGIIRLSGPHSREMAAAVLGRCPAPRYAHYGPFYGSAALHGEREIIDEGIALFFPGPHSFTGEDVLELHGHGGPVLMDLLLERCVALGARLARPGEFSERAFLNDKLDLAQAEAIADLIDATSRSAAQNAVRSLQGEFSQRVAGLVERLIELRIYVEAAIDFPEEEIDFLGDGRVAAMLNAVMAELRKVRAAAGQGALMREGMSVVIAGRPNAGKSSLLNALTEQDTAIVTDIAGTTRDVLREHIHIDGMPLHVIDTAGLRDTPDAIEKIGVARAWEEIETADRVLLLVDAATTDATDPRAIWPEFVDRLPDTGRLTLVRNKIDTSEETPETDLSTAHPTVRLSAKTGAGVDNLKDHLKSIMGFNATTEGRFSARRRHLDALDRAAAALDSGQGQLTGFGAGELLAEDLRDAQQALGEITGEFSADDLLGEIFGSFCIGK</sequence>
<dbReference type="NCBIfam" id="TIGR00450">
    <property type="entry name" value="mnmE_trmE_thdF"/>
    <property type="match status" value="1"/>
</dbReference>
<evidence type="ECO:0000259" key="9">
    <source>
        <dbReference type="PROSITE" id="PS51709"/>
    </source>
</evidence>
<evidence type="ECO:0000256" key="1">
    <source>
        <dbReference type="ARBA" id="ARBA00011043"/>
    </source>
</evidence>
<dbReference type="Pfam" id="PF12631">
    <property type="entry name" value="MnmE_helical"/>
    <property type="match status" value="1"/>
</dbReference>